<feature type="compositionally biased region" description="Basic and acidic residues" evidence="1">
    <location>
        <begin position="1"/>
        <end position="13"/>
    </location>
</feature>
<organism evidence="2 3">
    <name type="scientific">Fonsecaea erecta</name>
    <dbReference type="NCBI Taxonomy" id="1367422"/>
    <lineage>
        <taxon>Eukaryota</taxon>
        <taxon>Fungi</taxon>
        <taxon>Dikarya</taxon>
        <taxon>Ascomycota</taxon>
        <taxon>Pezizomycotina</taxon>
        <taxon>Eurotiomycetes</taxon>
        <taxon>Chaetothyriomycetidae</taxon>
        <taxon>Chaetothyriales</taxon>
        <taxon>Herpotrichiellaceae</taxon>
        <taxon>Fonsecaea</taxon>
    </lineage>
</organism>
<dbReference type="AlphaFoldDB" id="A0A178ZIS2"/>
<reference evidence="2 3" key="1">
    <citation type="submission" date="2016-04" db="EMBL/GenBank/DDBJ databases">
        <title>Draft genome of Fonsecaea erecta CBS 125763.</title>
        <authorList>
            <person name="Weiss V.A."/>
            <person name="Vicente V.A."/>
            <person name="Raittz R.T."/>
            <person name="Moreno L.F."/>
            <person name="De Souza E.M."/>
            <person name="Pedrosa F.O."/>
            <person name="Steffens M.B."/>
            <person name="Faoro H."/>
            <person name="Tadra-Sfeir M.Z."/>
            <person name="Najafzadeh M.J."/>
            <person name="Felipe M.S."/>
            <person name="Teixeira M."/>
            <person name="Sun J."/>
            <person name="Xi L."/>
            <person name="Gomes R."/>
            <person name="De Azevedo C.M."/>
            <person name="Salgado C.G."/>
            <person name="Da Silva M.B."/>
            <person name="Nascimento M.F."/>
            <person name="Queiroz-Telles F."/>
            <person name="Attili D.S."/>
            <person name="Gorbushina A."/>
        </authorList>
    </citation>
    <scope>NUCLEOTIDE SEQUENCE [LARGE SCALE GENOMIC DNA]</scope>
    <source>
        <strain evidence="2 3">CBS 125763</strain>
    </source>
</reference>
<sequence length="342" mass="37597">MPSRIDAEEHGQQNDDGSGSMLTKLHHPQFDPVDFLNDSLPSLNLSSQIQNLKTSKSTQIQSASSDSLALLTSLNTISIRASSELTSLTDEIIRSGNRLAYEVEVLRGDANGFHELLTDSLRHDISQFVNNEVTGNVPPTLNSEADDEGTLQNVELENEPDFMTRLRLLGKVKARLESVITIFGEAMKWPIPPSELSMASNLISVSSPELGIQSTAEDDKAREALKSIRAEIDDLLGQESAGYTNLEAASQRVDEYRKLAILWKGTGEEKARVKFVDSLAKLVEDRRKTLDARERARNSKVASSVRSNSATGRNPRSSNEGSGGAAGLFRNLQRLKDDLYLE</sequence>
<keyword evidence="3" id="KW-1185">Reference proteome</keyword>
<dbReference type="Gene3D" id="6.10.250.2790">
    <property type="match status" value="1"/>
</dbReference>
<dbReference type="EMBL" id="LVYI01000005">
    <property type="protein sequence ID" value="OAP59391.1"/>
    <property type="molecule type" value="Genomic_DNA"/>
</dbReference>
<protein>
    <submittedName>
        <fullName evidence="2">Uncharacterized protein</fullName>
    </submittedName>
</protein>
<evidence type="ECO:0000313" key="2">
    <source>
        <dbReference type="EMBL" id="OAP59391.1"/>
    </source>
</evidence>
<proteinExistence type="predicted"/>
<dbReference type="Proteomes" id="UP000078343">
    <property type="component" value="Unassembled WGS sequence"/>
</dbReference>
<dbReference type="OrthoDB" id="5413829at2759"/>
<dbReference type="RefSeq" id="XP_018692758.1">
    <property type="nucleotide sequence ID" value="XM_018838198.1"/>
</dbReference>
<evidence type="ECO:0000256" key="1">
    <source>
        <dbReference type="SAM" id="MobiDB-lite"/>
    </source>
</evidence>
<feature type="region of interest" description="Disordered" evidence="1">
    <location>
        <begin position="290"/>
        <end position="326"/>
    </location>
</feature>
<accession>A0A178ZIS2</accession>
<name>A0A178ZIS2_9EURO</name>
<dbReference type="GeneID" id="30010857"/>
<gene>
    <name evidence="2" type="ORF">AYL99_06689</name>
</gene>
<evidence type="ECO:0000313" key="3">
    <source>
        <dbReference type="Proteomes" id="UP000078343"/>
    </source>
</evidence>
<comment type="caution">
    <text evidence="2">The sequence shown here is derived from an EMBL/GenBank/DDBJ whole genome shotgun (WGS) entry which is preliminary data.</text>
</comment>
<feature type="compositionally biased region" description="Polar residues" evidence="1">
    <location>
        <begin position="300"/>
        <end position="320"/>
    </location>
</feature>
<dbReference type="STRING" id="1367422.A0A178ZIS2"/>
<feature type="region of interest" description="Disordered" evidence="1">
    <location>
        <begin position="1"/>
        <end position="24"/>
    </location>
</feature>